<sequence>MTKEVKSLWGCILVLFICVIILGTMLIMGVGLPHSTSLNPAPESKDSKPVASIGDQLITHQEWVKELERQYGSLVLDRMLSNKAVQLEASSLGIEVKPEEVDAELRRQMVGYDSVESYYQAMQEQLGMDSEQIYMETRQHLLLEKVATYPIRYTDEEVEEYVASHVEDYEPYLSYNLSHIVVKDATAAEEALQSLEDGVAFVDVAASMSIDEYSSDQGGSLGWIEDGDPFIENNELMVARSLTVGQWSAPVKVKQGYAIVLLSGRKQTPVEDSASIRARARRDMALSDIGSLHQVEEVLREKYTARLLTDKESS</sequence>
<keyword evidence="4 6" id="KW-0697">Rotamase</keyword>
<dbReference type="EC" id="5.2.1.8" evidence="2"/>
<dbReference type="SUPFAM" id="SSF109998">
    <property type="entry name" value="Triger factor/SurA peptide-binding domain-like"/>
    <property type="match status" value="1"/>
</dbReference>
<proteinExistence type="predicted"/>
<keyword evidence="3" id="KW-0732">Signal</keyword>
<keyword evidence="7" id="KW-0812">Transmembrane</keyword>
<dbReference type="OrthoDB" id="2677468at2"/>
<keyword evidence="5 6" id="KW-0413">Isomerase</keyword>
<dbReference type="AlphaFoldDB" id="A0A1X7M0K3"/>
<evidence type="ECO:0000313" key="10">
    <source>
        <dbReference type="Proteomes" id="UP000193834"/>
    </source>
</evidence>
<dbReference type="GO" id="GO:0003755">
    <property type="term" value="F:peptidyl-prolyl cis-trans isomerase activity"/>
    <property type="evidence" value="ECO:0007669"/>
    <property type="project" value="UniProtKB-KW"/>
</dbReference>
<keyword evidence="7" id="KW-0472">Membrane</keyword>
<dbReference type="EMBL" id="FXAZ01000011">
    <property type="protein sequence ID" value="SMG59043.1"/>
    <property type="molecule type" value="Genomic_DNA"/>
</dbReference>
<dbReference type="Proteomes" id="UP000193834">
    <property type="component" value="Unassembled WGS sequence"/>
</dbReference>
<evidence type="ECO:0000256" key="1">
    <source>
        <dbReference type="ARBA" id="ARBA00000971"/>
    </source>
</evidence>
<dbReference type="PANTHER" id="PTHR47245:SF1">
    <property type="entry name" value="FOLDASE PROTEIN PRSA"/>
    <property type="match status" value="1"/>
</dbReference>
<dbReference type="InterPro" id="IPR046357">
    <property type="entry name" value="PPIase_dom_sf"/>
</dbReference>
<keyword evidence="7" id="KW-1133">Transmembrane helix</keyword>
<feature type="domain" description="PpiC" evidence="8">
    <location>
        <begin position="172"/>
        <end position="264"/>
    </location>
</feature>
<evidence type="ECO:0000313" key="9">
    <source>
        <dbReference type="EMBL" id="SMG59043.1"/>
    </source>
</evidence>
<evidence type="ECO:0000259" key="8">
    <source>
        <dbReference type="PROSITE" id="PS50198"/>
    </source>
</evidence>
<accession>A0A1X7M0K3</accession>
<evidence type="ECO:0000256" key="3">
    <source>
        <dbReference type="ARBA" id="ARBA00022729"/>
    </source>
</evidence>
<dbReference type="Gene3D" id="3.10.50.40">
    <property type="match status" value="1"/>
</dbReference>
<dbReference type="InterPro" id="IPR050245">
    <property type="entry name" value="PrsA_foldase"/>
</dbReference>
<dbReference type="SUPFAM" id="SSF54534">
    <property type="entry name" value="FKBP-like"/>
    <property type="match status" value="1"/>
</dbReference>
<protein>
    <recommendedName>
        <fullName evidence="2">peptidylprolyl isomerase</fullName>
        <ecNumber evidence="2">5.2.1.8</ecNumber>
    </recommendedName>
</protein>
<dbReference type="RefSeq" id="WP_085498883.1">
    <property type="nucleotide sequence ID" value="NZ_FXAZ01000011.1"/>
</dbReference>
<comment type="catalytic activity">
    <reaction evidence="1">
        <text>[protein]-peptidylproline (omega=180) = [protein]-peptidylproline (omega=0)</text>
        <dbReference type="Rhea" id="RHEA:16237"/>
        <dbReference type="Rhea" id="RHEA-COMP:10747"/>
        <dbReference type="Rhea" id="RHEA-COMP:10748"/>
        <dbReference type="ChEBI" id="CHEBI:83833"/>
        <dbReference type="ChEBI" id="CHEBI:83834"/>
        <dbReference type="EC" id="5.2.1.8"/>
    </reaction>
</comment>
<dbReference type="PROSITE" id="PS50198">
    <property type="entry name" value="PPIC_PPIASE_2"/>
    <property type="match status" value="1"/>
</dbReference>
<dbReference type="InterPro" id="IPR000297">
    <property type="entry name" value="PPIase_PpiC"/>
</dbReference>
<dbReference type="InterPro" id="IPR027304">
    <property type="entry name" value="Trigger_fact/SurA_dom_sf"/>
</dbReference>
<evidence type="ECO:0000256" key="7">
    <source>
        <dbReference type="SAM" id="Phobius"/>
    </source>
</evidence>
<evidence type="ECO:0000256" key="5">
    <source>
        <dbReference type="ARBA" id="ARBA00023235"/>
    </source>
</evidence>
<gene>
    <name evidence="9" type="ORF">SAMN06295960_4849</name>
</gene>
<feature type="transmembrane region" description="Helical" evidence="7">
    <location>
        <begin position="7"/>
        <end position="32"/>
    </location>
</feature>
<dbReference type="STRING" id="1852522.SAMN06295960_4849"/>
<dbReference type="PANTHER" id="PTHR47245">
    <property type="entry name" value="PEPTIDYLPROLYL ISOMERASE"/>
    <property type="match status" value="1"/>
</dbReference>
<keyword evidence="10" id="KW-1185">Reference proteome</keyword>
<dbReference type="Gene3D" id="1.10.4030.10">
    <property type="entry name" value="Porin chaperone SurA, peptide-binding domain"/>
    <property type="match status" value="1"/>
</dbReference>
<evidence type="ECO:0000256" key="4">
    <source>
        <dbReference type="ARBA" id="ARBA00023110"/>
    </source>
</evidence>
<organism evidence="9 10">
    <name type="scientific">Paenibacillus aquistagni</name>
    <dbReference type="NCBI Taxonomy" id="1852522"/>
    <lineage>
        <taxon>Bacteria</taxon>
        <taxon>Bacillati</taxon>
        <taxon>Bacillota</taxon>
        <taxon>Bacilli</taxon>
        <taxon>Bacillales</taxon>
        <taxon>Paenibacillaceae</taxon>
        <taxon>Paenibacillus</taxon>
    </lineage>
</organism>
<name>A0A1X7M0K3_9BACL</name>
<evidence type="ECO:0000256" key="6">
    <source>
        <dbReference type="PROSITE-ProRule" id="PRU00278"/>
    </source>
</evidence>
<dbReference type="Pfam" id="PF00639">
    <property type="entry name" value="Rotamase"/>
    <property type="match status" value="1"/>
</dbReference>
<reference evidence="9 10" key="1">
    <citation type="submission" date="2017-04" db="EMBL/GenBank/DDBJ databases">
        <authorList>
            <person name="Afonso C.L."/>
            <person name="Miller P.J."/>
            <person name="Scott M.A."/>
            <person name="Spackman E."/>
            <person name="Goraichik I."/>
            <person name="Dimitrov K.M."/>
            <person name="Suarez D.L."/>
            <person name="Swayne D.E."/>
        </authorList>
    </citation>
    <scope>NUCLEOTIDE SEQUENCE [LARGE SCALE GENOMIC DNA]</scope>
    <source>
        <strain evidence="9 10">11</strain>
    </source>
</reference>
<evidence type="ECO:0000256" key="2">
    <source>
        <dbReference type="ARBA" id="ARBA00013194"/>
    </source>
</evidence>